<dbReference type="InterPro" id="IPR001505">
    <property type="entry name" value="Copper_CuA"/>
</dbReference>
<dbReference type="OrthoDB" id="9781261at2"/>
<dbReference type="GO" id="GO:0005507">
    <property type="term" value="F:copper ion binding"/>
    <property type="evidence" value="ECO:0007669"/>
    <property type="project" value="InterPro"/>
</dbReference>
<dbReference type="PANTHER" id="PTHR22888:SF9">
    <property type="entry name" value="CYTOCHROME C OXIDASE SUBUNIT 2"/>
    <property type="match status" value="1"/>
</dbReference>
<comment type="similarity">
    <text evidence="2">Belongs to the cytochrome c oxidase subunit 2 family.</text>
</comment>
<keyword evidence="9" id="KW-1133">Transmembrane helix</keyword>
<dbReference type="EMBL" id="JQSG02000003">
    <property type="protein sequence ID" value="OBS09236.1"/>
    <property type="molecule type" value="Genomic_DNA"/>
</dbReference>
<dbReference type="GO" id="GO:0042773">
    <property type="term" value="P:ATP synthesis coupled electron transport"/>
    <property type="evidence" value="ECO:0007669"/>
    <property type="project" value="TreeGrafter"/>
</dbReference>
<evidence type="ECO:0000256" key="4">
    <source>
        <dbReference type="ARBA" id="ARBA00022723"/>
    </source>
</evidence>
<accession>A0A1A6C3U8</accession>
<evidence type="ECO:0000256" key="3">
    <source>
        <dbReference type="ARBA" id="ARBA00022448"/>
    </source>
</evidence>
<keyword evidence="6" id="KW-0186">Copper</keyword>
<evidence type="ECO:0000256" key="7">
    <source>
        <dbReference type="ARBA" id="ARBA00023136"/>
    </source>
</evidence>
<evidence type="ECO:0000256" key="9">
    <source>
        <dbReference type="SAM" id="Phobius"/>
    </source>
</evidence>
<keyword evidence="7 9" id="KW-0472">Membrane</keyword>
<evidence type="ECO:0000256" key="1">
    <source>
        <dbReference type="ARBA" id="ARBA00004370"/>
    </source>
</evidence>
<organism evidence="11 12">
    <name type="scientific">Acidihalobacter prosperus</name>
    <dbReference type="NCBI Taxonomy" id="160660"/>
    <lineage>
        <taxon>Bacteria</taxon>
        <taxon>Pseudomonadati</taxon>
        <taxon>Pseudomonadota</taxon>
        <taxon>Gammaproteobacteria</taxon>
        <taxon>Chromatiales</taxon>
        <taxon>Ectothiorhodospiraceae</taxon>
        <taxon>Acidihalobacter</taxon>
    </lineage>
</organism>
<dbReference type="SUPFAM" id="SSF49503">
    <property type="entry name" value="Cupredoxins"/>
    <property type="match status" value="1"/>
</dbReference>
<feature type="transmembrane region" description="Helical" evidence="9">
    <location>
        <begin position="95"/>
        <end position="116"/>
    </location>
</feature>
<keyword evidence="9" id="KW-0812">Transmembrane</keyword>
<dbReference type="GO" id="GO:0016020">
    <property type="term" value="C:membrane"/>
    <property type="evidence" value="ECO:0007669"/>
    <property type="project" value="UniProtKB-SubCell"/>
</dbReference>
<keyword evidence="3" id="KW-0813">Transport</keyword>
<dbReference type="Proteomes" id="UP000029273">
    <property type="component" value="Unassembled WGS sequence"/>
</dbReference>
<dbReference type="InterPro" id="IPR008972">
    <property type="entry name" value="Cupredoxin"/>
</dbReference>
<keyword evidence="5" id="KW-0249">Electron transport</keyword>
<evidence type="ECO:0000259" key="10">
    <source>
        <dbReference type="PROSITE" id="PS50857"/>
    </source>
</evidence>
<reference evidence="11 12" key="1">
    <citation type="journal article" date="2014" name="Genome Announc.">
        <title>Draft Genome Sequence of the Iron-Oxidizing, Acidophilic, and Halotolerant 'Thiobacillus prosperus' Type Strain DSM 5130.</title>
        <authorList>
            <person name="Ossandon F.J."/>
            <person name="Cardenas J.P."/>
            <person name="Corbett M."/>
            <person name="Quatrini R."/>
            <person name="Holmes D.S."/>
            <person name="Watkin E."/>
        </authorList>
    </citation>
    <scope>NUCLEOTIDE SEQUENCE [LARGE SCALE GENOMIC DNA]</scope>
    <source>
        <strain evidence="11 12">DSM 5130</strain>
    </source>
</reference>
<name>A0A1A6C3U8_9GAMM</name>
<gene>
    <name evidence="11" type="ORF">Thpro_021564</name>
</gene>
<sequence length="251" mass="28454">MKRNLWRDFINVVIIWAILIPIAQTFVFWSIDHLWPAVGSLQGEITKDALTFIYHVTVMVFILVTVPFVYAAIVHRVPLDDKQSAQIHTHAFSPFTFVWLGVSIMINTVVFVYPGMVGLEQLWNISADAKDPLVVDVTGQQWQWSFSYPKQGIMNSPVLEVPVDQPIKFIVKSDDVMHSFWVPIWGIKQALVPGMTRSIVITPTEEVTTDQNPLARVQCSWDCGLGHAQMRAVVKVVSDKEFKAWVASQSF</sequence>
<comment type="catalytic activity">
    <reaction evidence="8">
        <text>4 Fe(II)-[cytochrome c] + O2 + 8 H(+)(in) = 4 Fe(III)-[cytochrome c] + 2 H2O + 4 H(+)(out)</text>
        <dbReference type="Rhea" id="RHEA:11436"/>
        <dbReference type="Rhea" id="RHEA-COMP:10350"/>
        <dbReference type="Rhea" id="RHEA-COMP:14399"/>
        <dbReference type="ChEBI" id="CHEBI:15377"/>
        <dbReference type="ChEBI" id="CHEBI:15378"/>
        <dbReference type="ChEBI" id="CHEBI:15379"/>
        <dbReference type="ChEBI" id="CHEBI:29033"/>
        <dbReference type="ChEBI" id="CHEBI:29034"/>
        <dbReference type="EC" id="7.1.1.9"/>
    </reaction>
</comment>
<comment type="caution">
    <text evidence="11">The sequence shown here is derived from an EMBL/GenBank/DDBJ whole genome shotgun (WGS) entry which is preliminary data.</text>
</comment>
<dbReference type="AlphaFoldDB" id="A0A1A6C3U8"/>
<keyword evidence="12" id="KW-1185">Reference proteome</keyword>
<dbReference type="PROSITE" id="PS00078">
    <property type="entry name" value="COX2"/>
    <property type="match status" value="1"/>
</dbReference>
<dbReference type="CDD" id="cd13919">
    <property type="entry name" value="CuRO_HCO_II_like_5"/>
    <property type="match status" value="1"/>
</dbReference>
<feature type="transmembrane region" description="Helical" evidence="9">
    <location>
        <begin position="51"/>
        <end position="74"/>
    </location>
</feature>
<evidence type="ECO:0000256" key="5">
    <source>
        <dbReference type="ARBA" id="ARBA00022982"/>
    </source>
</evidence>
<dbReference type="PANTHER" id="PTHR22888">
    <property type="entry name" value="CYTOCHROME C OXIDASE, SUBUNIT II"/>
    <property type="match status" value="1"/>
</dbReference>
<comment type="subcellular location">
    <subcellularLocation>
        <location evidence="1">Membrane</location>
    </subcellularLocation>
</comment>
<evidence type="ECO:0000313" key="11">
    <source>
        <dbReference type="EMBL" id="OBS09236.1"/>
    </source>
</evidence>
<evidence type="ECO:0000256" key="8">
    <source>
        <dbReference type="ARBA" id="ARBA00047816"/>
    </source>
</evidence>
<dbReference type="GO" id="GO:0004129">
    <property type="term" value="F:cytochrome-c oxidase activity"/>
    <property type="evidence" value="ECO:0007669"/>
    <property type="project" value="UniProtKB-EC"/>
</dbReference>
<dbReference type="STRING" id="160660.BJI67_01945"/>
<dbReference type="Pfam" id="PF00116">
    <property type="entry name" value="COX2"/>
    <property type="match status" value="1"/>
</dbReference>
<evidence type="ECO:0000256" key="2">
    <source>
        <dbReference type="ARBA" id="ARBA00007866"/>
    </source>
</evidence>
<keyword evidence="4" id="KW-0479">Metal-binding</keyword>
<dbReference type="Gene3D" id="2.60.40.420">
    <property type="entry name" value="Cupredoxins - blue copper proteins"/>
    <property type="match status" value="1"/>
</dbReference>
<dbReference type="RefSeq" id="WP_038090557.1">
    <property type="nucleotide sequence ID" value="NZ_JQSG02000003.1"/>
</dbReference>
<dbReference type="InterPro" id="IPR002429">
    <property type="entry name" value="CcO_II-like_C"/>
</dbReference>
<dbReference type="PROSITE" id="PS50857">
    <property type="entry name" value="COX2_CUA"/>
    <property type="match status" value="1"/>
</dbReference>
<feature type="transmembrane region" description="Helical" evidence="9">
    <location>
        <begin position="12"/>
        <end position="31"/>
    </location>
</feature>
<dbReference type="InterPro" id="IPR045187">
    <property type="entry name" value="CcO_II"/>
</dbReference>
<evidence type="ECO:0000313" key="12">
    <source>
        <dbReference type="Proteomes" id="UP000029273"/>
    </source>
</evidence>
<feature type="domain" description="Cytochrome oxidase subunit II copper A binding" evidence="10">
    <location>
        <begin position="130"/>
        <end position="248"/>
    </location>
</feature>
<protein>
    <recommendedName>
        <fullName evidence="10">Cytochrome oxidase subunit II copper A binding domain-containing protein</fullName>
    </recommendedName>
</protein>
<evidence type="ECO:0000256" key="6">
    <source>
        <dbReference type="ARBA" id="ARBA00023008"/>
    </source>
</evidence>
<proteinExistence type="inferred from homology"/>